<keyword evidence="1" id="KW-0805">Transcription regulation</keyword>
<dbReference type="Proteomes" id="UP000678895">
    <property type="component" value="Unassembled WGS sequence"/>
</dbReference>
<evidence type="ECO:0000256" key="3">
    <source>
        <dbReference type="ARBA" id="ARBA00023163"/>
    </source>
</evidence>
<accession>A0A920CLB8</accession>
<gene>
    <name evidence="6" type="ORF">J41TS4_30730</name>
</gene>
<keyword evidence="7" id="KW-1185">Reference proteome</keyword>
<dbReference type="InterPro" id="IPR013571">
    <property type="entry name" value="Tscrpt_reg_QacR_C"/>
</dbReference>
<dbReference type="Gene3D" id="1.10.357.10">
    <property type="entry name" value="Tetracycline Repressor, domain 2"/>
    <property type="match status" value="1"/>
</dbReference>
<dbReference type="GO" id="GO:0003700">
    <property type="term" value="F:DNA-binding transcription factor activity"/>
    <property type="evidence" value="ECO:0007669"/>
    <property type="project" value="InterPro"/>
</dbReference>
<evidence type="ECO:0000256" key="2">
    <source>
        <dbReference type="ARBA" id="ARBA00023125"/>
    </source>
</evidence>
<name>A0A920CLB8_9BACL</name>
<comment type="caution">
    <text evidence="6">The sequence shown here is derived from an EMBL/GenBank/DDBJ whole genome shotgun (WGS) entry which is preliminary data.</text>
</comment>
<evidence type="ECO:0000313" key="7">
    <source>
        <dbReference type="Proteomes" id="UP000678895"/>
    </source>
</evidence>
<proteinExistence type="predicted"/>
<dbReference type="InterPro" id="IPR001647">
    <property type="entry name" value="HTH_TetR"/>
</dbReference>
<dbReference type="FunFam" id="1.10.10.60:FF:000141">
    <property type="entry name" value="TetR family transcriptional regulator"/>
    <property type="match status" value="1"/>
</dbReference>
<dbReference type="SUPFAM" id="SSF46689">
    <property type="entry name" value="Homeodomain-like"/>
    <property type="match status" value="1"/>
</dbReference>
<dbReference type="PANTHER" id="PTHR47506">
    <property type="entry name" value="TRANSCRIPTIONAL REGULATORY PROTEIN"/>
    <property type="match status" value="1"/>
</dbReference>
<dbReference type="RefSeq" id="WP_301628361.1">
    <property type="nucleotide sequence ID" value="NZ_BORS01000010.1"/>
</dbReference>
<feature type="domain" description="HTH tetR-type" evidence="5">
    <location>
        <begin position="9"/>
        <end position="69"/>
    </location>
</feature>
<dbReference type="PRINTS" id="PR00455">
    <property type="entry name" value="HTHTETR"/>
</dbReference>
<reference evidence="6" key="1">
    <citation type="submission" date="2021-03" db="EMBL/GenBank/DDBJ databases">
        <title>Antimicrobial resistance genes in bacteria isolated from Japanese honey, and their potential for conferring macrolide and lincosamide resistance in the American foulbrood pathogen Paenibacillus larvae.</title>
        <authorList>
            <person name="Okamoto M."/>
            <person name="Kumagai M."/>
            <person name="Kanamori H."/>
            <person name="Takamatsu D."/>
        </authorList>
    </citation>
    <scope>NUCLEOTIDE SEQUENCE</scope>
    <source>
        <strain evidence="6">J41TS4</strain>
    </source>
</reference>
<evidence type="ECO:0000259" key="5">
    <source>
        <dbReference type="PROSITE" id="PS50977"/>
    </source>
</evidence>
<keyword evidence="3" id="KW-0804">Transcription</keyword>
<dbReference type="InterPro" id="IPR009057">
    <property type="entry name" value="Homeodomain-like_sf"/>
</dbReference>
<dbReference type="EMBL" id="BORS01000010">
    <property type="protein sequence ID" value="GIO43315.1"/>
    <property type="molecule type" value="Genomic_DNA"/>
</dbReference>
<dbReference type="InterPro" id="IPR036271">
    <property type="entry name" value="Tet_transcr_reg_TetR-rel_C_sf"/>
</dbReference>
<evidence type="ECO:0000256" key="4">
    <source>
        <dbReference type="PROSITE-ProRule" id="PRU00335"/>
    </source>
</evidence>
<dbReference type="GO" id="GO:0045892">
    <property type="term" value="P:negative regulation of DNA-templated transcription"/>
    <property type="evidence" value="ECO:0007669"/>
    <property type="project" value="InterPro"/>
</dbReference>
<dbReference type="PROSITE" id="PS50977">
    <property type="entry name" value="HTH_TETR_2"/>
    <property type="match status" value="1"/>
</dbReference>
<dbReference type="SUPFAM" id="SSF48498">
    <property type="entry name" value="Tetracyclin repressor-like, C-terminal domain"/>
    <property type="match status" value="1"/>
</dbReference>
<evidence type="ECO:0000313" key="6">
    <source>
        <dbReference type="EMBL" id="GIO43315.1"/>
    </source>
</evidence>
<organism evidence="6 7">
    <name type="scientific">Paenibacillus apis</name>
    <dbReference type="NCBI Taxonomy" id="1792174"/>
    <lineage>
        <taxon>Bacteria</taxon>
        <taxon>Bacillati</taxon>
        <taxon>Bacillota</taxon>
        <taxon>Bacilli</taxon>
        <taxon>Bacillales</taxon>
        <taxon>Paenibacillaceae</taxon>
        <taxon>Paenibacillus</taxon>
    </lineage>
</organism>
<dbReference type="Pfam" id="PF00440">
    <property type="entry name" value="TetR_N"/>
    <property type="match status" value="1"/>
</dbReference>
<dbReference type="PANTHER" id="PTHR47506:SF1">
    <property type="entry name" value="HTH-TYPE TRANSCRIPTIONAL REGULATOR YJDC"/>
    <property type="match status" value="1"/>
</dbReference>
<keyword evidence="2 4" id="KW-0238">DNA-binding</keyword>
<sequence length="203" mass="23610">MNKKQLQSEQTRKRIVDAARMLFAQKGYKATSIEDIIAATGTSKGNLYYHFKSKEGLFLYLLDEWDREWEEKWEARESQFKTSSEKLFALAEVLVHDDLNHPLTKAADEFFNEEKTSEIEERITGMVDRHLEWNRRLIQEGIDRGEYRAEQADEYAVVLESLLFGLSHMSRNRKPEAVLELYHQAMKVFLYGISAGTTSHTPG</sequence>
<feature type="DNA-binding region" description="H-T-H motif" evidence="4">
    <location>
        <begin position="32"/>
        <end position="51"/>
    </location>
</feature>
<dbReference type="Pfam" id="PF08360">
    <property type="entry name" value="TetR_C_5"/>
    <property type="match status" value="1"/>
</dbReference>
<dbReference type="AlphaFoldDB" id="A0A920CLB8"/>
<evidence type="ECO:0000256" key="1">
    <source>
        <dbReference type="ARBA" id="ARBA00023015"/>
    </source>
</evidence>
<dbReference type="GO" id="GO:0003677">
    <property type="term" value="F:DNA binding"/>
    <property type="evidence" value="ECO:0007669"/>
    <property type="project" value="UniProtKB-UniRule"/>
</dbReference>
<protein>
    <submittedName>
        <fullName evidence="6">TetR family transcriptional regulator</fullName>
    </submittedName>
</protein>
<dbReference type="Gene3D" id="1.10.10.60">
    <property type="entry name" value="Homeodomain-like"/>
    <property type="match status" value="1"/>
</dbReference>